<name>A0ABS0HCY7_9SPHN</name>
<dbReference type="EMBL" id="JADQDC010000001">
    <property type="protein sequence ID" value="MBF9149885.1"/>
    <property type="molecule type" value="Genomic_DNA"/>
</dbReference>
<dbReference type="Proteomes" id="UP000600799">
    <property type="component" value="Unassembled WGS sequence"/>
</dbReference>
<proteinExistence type="predicted"/>
<evidence type="ECO:0008006" key="3">
    <source>
        <dbReference type="Google" id="ProtNLM"/>
    </source>
</evidence>
<gene>
    <name evidence="1" type="ORF">I2488_02590</name>
</gene>
<accession>A0ABS0HCY7</accession>
<protein>
    <recommendedName>
        <fullName evidence="3">HTH DNA binding domain-containing protein</fullName>
    </recommendedName>
</protein>
<keyword evidence="2" id="KW-1185">Reference proteome</keyword>
<sequence>MAPPPLPLTAVAWTPSLADELAQASAALARLDARVSASSLRPGWILRASWAGYAAALRLQQSPVEEIDIIAERCGLRLPGRALIRTEDEPFAAYEPWLAALSEPEGRHWSDGLPFTFDPPEGWREAPALVRALHLLDASARADRTIAPWLAFPLLLRRIGLTRTALPCMAPGEPAQRFASDPRPLLLKRLLKGVRRQAEDGLERLDRLEASARRTALAVAQEHRPGKLADLARIALTRPCLAARSLAPLVGVTVSGAGKLLERATALGIMVEISGRGSWRTYVAPDVAQSLGLRSAERGRPPSVSTAVPEVADILAGFDSEMAEIEERLRKLGIAVED</sequence>
<organism evidence="1 2">
    <name type="scientific">Novosphingobium jiangmenense</name>
    <dbReference type="NCBI Taxonomy" id="2791981"/>
    <lineage>
        <taxon>Bacteria</taxon>
        <taxon>Pseudomonadati</taxon>
        <taxon>Pseudomonadota</taxon>
        <taxon>Alphaproteobacteria</taxon>
        <taxon>Sphingomonadales</taxon>
        <taxon>Sphingomonadaceae</taxon>
        <taxon>Novosphingobium</taxon>
    </lineage>
</organism>
<evidence type="ECO:0000313" key="1">
    <source>
        <dbReference type="EMBL" id="MBF9149885.1"/>
    </source>
</evidence>
<evidence type="ECO:0000313" key="2">
    <source>
        <dbReference type="Proteomes" id="UP000600799"/>
    </source>
</evidence>
<comment type="caution">
    <text evidence="1">The sequence shown here is derived from an EMBL/GenBank/DDBJ whole genome shotgun (WGS) entry which is preliminary data.</text>
</comment>
<reference evidence="1 2" key="1">
    <citation type="submission" date="2020-11" db="EMBL/GenBank/DDBJ databases">
        <title>The genome sequence of Novosphingobium sp. 1Y9A.</title>
        <authorList>
            <person name="Liu Y."/>
        </authorList>
    </citation>
    <scope>NUCLEOTIDE SEQUENCE [LARGE SCALE GENOMIC DNA]</scope>
    <source>
        <strain evidence="1 2">1Y9A</strain>
    </source>
</reference>
<dbReference type="RefSeq" id="WP_196274232.1">
    <property type="nucleotide sequence ID" value="NZ_JADQDC010000001.1"/>
</dbReference>